<gene>
    <name evidence="1" type="ORF">I4F81_003866</name>
</gene>
<keyword evidence="2" id="KW-1185">Reference proteome</keyword>
<reference evidence="1" key="1">
    <citation type="submission" date="2019-11" db="EMBL/GenBank/DDBJ databases">
        <title>Nori genome reveals adaptations in red seaweeds to the harsh intertidal environment.</title>
        <authorList>
            <person name="Wang D."/>
            <person name="Mao Y."/>
        </authorList>
    </citation>
    <scope>NUCLEOTIDE SEQUENCE</scope>
    <source>
        <tissue evidence="1">Gametophyte</tissue>
    </source>
</reference>
<organism evidence="1 2">
    <name type="scientific">Pyropia yezoensis</name>
    <name type="common">Susabi-nori</name>
    <name type="synonym">Porphyra yezoensis</name>
    <dbReference type="NCBI Taxonomy" id="2788"/>
    <lineage>
        <taxon>Eukaryota</taxon>
        <taxon>Rhodophyta</taxon>
        <taxon>Bangiophyceae</taxon>
        <taxon>Bangiales</taxon>
        <taxon>Bangiaceae</taxon>
        <taxon>Pyropia</taxon>
    </lineage>
</organism>
<protein>
    <submittedName>
        <fullName evidence="1">Uncharacterized protein</fullName>
    </submittedName>
</protein>
<dbReference type="Proteomes" id="UP000798662">
    <property type="component" value="Chromosome 1"/>
</dbReference>
<name>A0ACC3BUT0_PYRYE</name>
<comment type="caution">
    <text evidence="1">The sequence shown here is derived from an EMBL/GenBank/DDBJ whole genome shotgun (WGS) entry which is preliminary data.</text>
</comment>
<evidence type="ECO:0000313" key="2">
    <source>
        <dbReference type="Proteomes" id="UP000798662"/>
    </source>
</evidence>
<accession>A0ACC3BUT0</accession>
<sequence>MAFVSSTGVGVAGLRRPAGRTLPPSLRRPGRCATATGRVRMVSAPPAPFPSSPVVDPPVPGTVALVALGCAKNTVDAEVLLADIDATPGLTVIDDPATADCVIVNTCAFVEDAKRASVEAILAAAALQADSPRRSALVVTGCMAQRYAGELAAALPEVDAVVGFENYAGLPAKIGALLTVARSDREDAASTAADVAVGAPTVPFRPEWRRKRLTPRHSAYLRVAEGCNNNCSFCVIPSFRGAFRSKPFDALMEEVRVLVEAGVVEFNIIGEDTNQYGMDFGLADRRRLEDVIRAIASYPQVVFIRLLYTYPTVWGWSDALVDTLAETSKVACYIDMPLQHISQDILTAMNRPPAAYTRKLLAKLRARLPGVTLRSTFISGFPGETDAHHRELVRFVNEQRFSRCGVFIYSTEEGTAAAVLPGAVDPQVATARRDELVALQQDIQAEAAEAAVGSVLDVLVDRIQGGGAVGRSSADAPDIDGVVHVLQPAAPGTVVRVKVVGCNGFDLIGDANPEVVAAADLSARLEREAAGGEEVTAGGK</sequence>
<proteinExistence type="predicted"/>
<evidence type="ECO:0000313" key="1">
    <source>
        <dbReference type="EMBL" id="KAK1861282.1"/>
    </source>
</evidence>
<dbReference type="EMBL" id="CM020618">
    <property type="protein sequence ID" value="KAK1861282.1"/>
    <property type="molecule type" value="Genomic_DNA"/>
</dbReference>